<dbReference type="RefSeq" id="WP_042208241.1">
    <property type="nucleotide sequence ID" value="NZ_CP009288.1"/>
</dbReference>
<gene>
    <name evidence="1" type="ORF">PDUR_23235</name>
</gene>
<dbReference type="EMBL" id="CP009288">
    <property type="protein sequence ID" value="AIQ14479.1"/>
    <property type="molecule type" value="Genomic_DNA"/>
</dbReference>
<dbReference type="KEGG" id="pdu:PDUR_23235"/>
<dbReference type="SUPFAM" id="SSF52833">
    <property type="entry name" value="Thioredoxin-like"/>
    <property type="match status" value="1"/>
</dbReference>
<dbReference type="AlphaFoldDB" id="A0A089IZW9"/>
<dbReference type="eggNOG" id="COG0526">
    <property type="taxonomic scope" value="Bacteria"/>
</dbReference>
<protein>
    <recommendedName>
        <fullName evidence="3">Thioredoxin</fullName>
    </recommendedName>
</protein>
<sequence>MKRNLASKFGQGLTPRQFVEGMTKNQQAFESWYEAFSWQDESDREFFESLNHRDDLRSLILAADWCGDVVRNVPAVFHILETAGIRAEVLILEDNQDVMDDYLTMGGRAVPIVIIADTGGHVLGHWGPRPQHVQKLMNDFKRENPDREAPDYEGKIAEVRKAMGQAYGEGTEYQAVIAKELRELISGF</sequence>
<dbReference type="Pfam" id="PF14595">
    <property type="entry name" value="Thioredoxin_9"/>
    <property type="match status" value="1"/>
</dbReference>
<dbReference type="STRING" id="44251.PDUR_23235"/>
<dbReference type="Gene3D" id="3.40.30.10">
    <property type="entry name" value="Glutaredoxin"/>
    <property type="match status" value="1"/>
</dbReference>
<reference evidence="1 2" key="1">
    <citation type="submission" date="2014-08" db="EMBL/GenBank/DDBJ databases">
        <title>Comparative genomics of the Paenibacillus odorifer group.</title>
        <authorList>
            <person name="den Bakker H.C."/>
            <person name="Tsai Y.-C."/>
            <person name="Martin N."/>
            <person name="Korlach J."/>
            <person name="Wiedmann M."/>
        </authorList>
    </citation>
    <scope>NUCLEOTIDE SEQUENCE [LARGE SCALE GENOMIC DNA]</scope>
    <source>
        <strain evidence="1 2">DSM 1735</strain>
    </source>
</reference>
<keyword evidence="2" id="KW-1185">Reference proteome</keyword>
<evidence type="ECO:0008006" key="3">
    <source>
        <dbReference type="Google" id="ProtNLM"/>
    </source>
</evidence>
<accession>A0A089IZW9</accession>
<evidence type="ECO:0000313" key="1">
    <source>
        <dbReference type="EMBL" id="AIQ14479.1"/>
    </source>
</evidence>
<dbReference type="Proteomes" id="UP000029409">
    <property type="component" value="Chromosome"/>
</dbReference>
<dbReference type="InterPro" id="IPR036249">
    <property type="entry name" value="Thioredoxin-like_sf"/>
</dbReference>
<evidence type="ECO:0000313" key="2">
    <source>
        <dbReference type="Proteomes" id="UP000029409"/>
    </source>
</evidence>
<organism evidence="1 2">
    <name type="scientific">Paenibacillus durus</name>
    <name type="common">Paenibacillus azotofixans</name>
    <dbReference type="NCBI Taxonomy" id="44251"/>
    <lineage>
        <taxon>Bacteria</taxon>
        <taxon>Bacillati</taxon>
        <taxon>Bacillota</taxon>
        <taxon>Bacilli</taxon>
        <taxon>Bacillales</taxon>
        <taxon>Paenibacillaceae</taxon>
        <taxon>Paenibacillus</taxon>
    </lineage>
</organism>
<name>A0A089IZW9_PAEDU</name>
<proteinExistence type="predicted"/>
<dbReference type="OrthoDB" id="6120799at2"/>